<sequence>MTEITEDKELLSYVDSFQDMQNFLLNEENIIDIDVIEKVILFIREGTKNRRKKNFKTYFENIEMNIDTIKDWGNILEKLIDAIKHQEINSIKELKDHLILQGMLGFNRKYLDTFSISGRQKYLNWLNNQIGDLKNKLLEAYRNNSLNSELVGEFVTEFKKYLNGRLLLKIVNIDTKQIIGVPIHLNKNGDVEMLPHPFLDSEWELSRSIDTLKDKERIKVGDIVAAYFTDNKSERYMHTLLYVDFDGAEILPQTLQQALSEFVDNEYIEQYMEKIRKIFGIDDKNDEQIATLILQKLLDISSDIRQKLLEERDEIRKEKEKLLIEEKELDEKRREWYRIMKKIDEMIEIEEQTTPNKNETYTVIEYEPEQFISHLQSLFYYNDDQHLIYKEEIIKTFIYSLQANILTLLAGPSGTGKSSIVQALGRAVENVEVRMIPVQSSWTDTQDLLGYFHPIDKTFVPTPFMEALAEAAQEQNQSKLFLICLDEMNLAHIEYYFSEILSAREQKTPVLHLYPKRYLEIAKFILSDERASVEQRKSAEELIRLYPPVFKIPENVRFVGTLNMDHTVKPLSPKVIDRSFIFEVGHLKSDEKEKIKKKLKTLTGKIKMDYETFTSPFLDDTAVNDTVEKIEEISKLFEDYPNASLNSRGIKHVRNFLKYAKNKEEHEELIDYIILGKILPRIEIKRSEFDKIYNKVLNELSPYSRSYQRLKVMLEAKHTVTFW</sequence>
<evidence type="ECO:0000256" key="1">
    <source>
        <dbReference type="SAM" id="Coils"/>
    </source>
</evidence>
<dbReference type="Pfam" id="PF07728">
    <property type="entry name" value="AAA_5"/>
    <property type="match status" value="1"/>
</dbReference>
<dbReference type="EMBL" id="CP134501">
    <property type="protein sequence ID" value="WNF32823.1"/>
    <property type="molecule type" value="Genomic_DNA"/>
</dbReference>
<dbReference type="InterPro" id="IPR027417">
    <property type="entry name" value="P-loop_NTPase"/>
</dbReference>
<feature type="domain" description="ATPase dynein-related AAA" evidence="2">
    <location>
        <begin position="408"/>
        <end position="578"/>
    </location>
</feature>
<dbReference type="GeneID" id="301127611"/>
<dbReference type="InterPro" id="IPR011704">
    <property type="entry name" value="ATPase_dyneun-rel_AAA"/>
</dbReference>
<proteinExistence type="predicted"/>
<protein>
    <submittedName>
        <fullName evidence="3">AAA family ATPase</fullName>
    </submittedName>
</protein>
<dbReference type="Gene3D" id="3.40.50.300">
    <property type="entry name" value="P-loop containing nucleotide triphosphate hydrolases"/>
    <property type="match status" value="1"/>
</dbReference>
<gene>
    <name evidence="3" type="ORF">RI196_16575</name>
</gene>
<evidence type="ECO:0000313" key="3">
    <source>
        <dbReference type="EMBL" id="WNF32823.1"/>
    </source>
</evidence>
<evidence type="ECO:0000259" key="2">
    <source>
        <dbReference type="Pfam" id="PF07728"/>
    </source>
</evidence>
<dbReference type="RefSeq" id="WP_311066571.1">
    <property type="nucleotide sequence ID" value="NZ_CP134501.1"/>
</dbReference>
<feature type="coiled-coil region" evidence="1">
    <location>
        <begin position="301"/>
        <end position="335"/>
    </location>
</feature>
<name>A0ABY9W9Y1_9BACI</name>
<dbReference type="Proteomes" id="UP001303701">
    <property type="component" value="Chromosome"/>
</dbReference>
<dbReference type="SUPFAM" id="SSF52540">
    <property type="entry name" value="P-loop containing nucleoside triphosphate hydrolases"/>
    <property type="match status" value="1"/>
</dbReference>
<accession>A0ABY9W9Y1</accession>
<keyword evidence="4" id="KW-1185">Reference proteome</keyword>
<evidence type="ECO:0000313" key="4">
    <source>
        <dbReference type="Proteomes" id="UP001303701"/>
    </source>
</evidence>
<reference evidence="3 4" key="1">
    <citation type="submission" date="2023-09" db="EMBL/GenBank/DDBJ databases">
        <title>Different Types of Thermotolerant Ring-Cleaving Dioxygenases derived from Aeribacillus composti HB-1 applied for multiple aromatic hydrocarbons removal.</title>
        <authorList>
            <person name="Cao L."/>
            <person name="Li M."/>
            <person name="Ma T."/>
        </authorList>
    </citation>
    <scope>NUCLEOTIDE SEQUENCE [LARGE SCALE GENOMIC DNA]</scope>
    <source>
        <strain evidence="3 4">HB-1</strain>
    </source>
</reference>
<keyword evidence="1" id="KW-0175">Coiled coil</keyword>
<organism evidence="3 4">
    <name type="scientific">Aeribacillus composti</name>
    <dbReference type="NCBI Taxonomy" id="1868734"/>
    <lineage>
        <taxon>Bacteria</taxon>
        <taxon>Bacillati</taxon>
        <taxon>Bacillota</taxon>
        <taxon>Bacilli</taxon>
        <taxon>Bacillales</taxon>
        <taxon>Bacillaceae</taxon>
        <taxon>Aeribacillus</taxon>
    </lineage>
</organism>